<dbReference type="InterPro" id="IPR001810">
    <property type="entry name" value="F-box_dom"/>
</dbReference>
<dbReference type="InterPro" id="IPR036047">
    <property type="entry name" value="F-box-like_dom_sf"/>
</dbReference>
<gene>
    <name evidence="3" type="ORF">DYB34_005803</name>
</gene>
<name>A0A3R6YVA4_APHAT</name>
<evidence type="ECO:0000259" key="2">
    <source>
        <dbReference type="PROSITE" id="PS50181"/>
    </source>
</evidence>
<proteinExistence type="predicted"/>
<comment type="caution">
    <text evidence="3">The sequence shown here is derived from an EMBL/GenBank/DDBJ whole genome shotgun (WGS) entry which is preliminary data.</text>
</comment>
<feature type="region of interest" description="Disordered" evidence="1">
    <location>
        <begin position="228"/>
        <end position="247"/>
    </location>
</feature>
<dbReference type="EMBL" id="QUTB01005073">
    <property type="protein sequence ID" value="RHY57813.1"/>
    <property type="molecule type" value="Genomic_DNA"/>
</dbReference>
<dbReference type="Pfam" id="PF00646">
    <property type="entry name" value="F-box"/>
    <property type="match status" value="1"/>
</dbReference>
<dbReference type="SUPFAM" id="SSF81383">
    <property type="entry name" value="F-box domain"/>
    <property type="match status" value="1"/>
</dbReference>
<evidence type="ECO:0000313" key="4">
    <source>
        <dbReference type="Proteomes" id="UP000283543"/>
    </source>
</evidence>
<evidence type="ECO:0000256" key="1">
    <source>
        <dbReference type="SAM" id="MobiDB-lite"/>
    </source>
</evidence>
<dbReference type="VEuPathDB" id="FungiDB:H257_13737"/>
<dbReference type="PROSITE" id="PS50181">
    <property type="entry name" value="FBOX"/>
    <property type="match status" value="1"/>
</dbReference>
<dbReference type="SMART" id="SM00256">
    <property type="entry name" value="FBOX"/>
    <property type="match status" value="1"/>
</dbReference>
<dbReference type="Proteomes" id="UP000283543">
    <property type="component" value="Unassembled WGS sequence"/>
</dbReference>
<organism evidence="3 4">
    <name type="scientific">Aphanomyces astaci</name>
    <name type="common">Crayfish plague agent</name>
    <dbReference type="NCBI Taxonomy" id="112090"/>
    <lineage>
        <taxon>Eukaryota</taxon>
        <taxon>Sar</taxon>
        <taxon>Stramenopiles</taxon>
        <taxon>Oomycota</taxon>
        <taxon>Saprolegniomycetes</taxon>
        <taxon>Saprolegniales</taxon>
        <taxon>Verrucalvaceae</taxon>
        <taxon>Aphanomyces</taxon>
    </lineage>
</organism>
<dbReference type="AlphaFoldDB" id="A0A3R6YVA4"/>
<sequence length="664" mass="73777">MKPQLDPDFVPMTKGRKGPKTNRFVVNMDDCHTPELVVQGFTTMLANTVLGLRAMHNLHQHDKLLQLDDAQTGDRAAPLLRMLKASITIQSRWRVAYNKVRGNVSDIQTVQARAGRLNRLLVRVAWQVATTIGILRYWRKATVLNLLSKPAARLRQQLHRRRSSIEIAANAMIAARLRFAAIAEAAPRHAEQHAEHVIENVSFFAQPPKAWYTRHAGSDSVVKFTTSSHSTASLPPTPPPPSFASPKAKTNVVLLGNNKARSSSLPLTNTQRGTSLFGIVPNVVATTTEVTRAYQAVHSSVAPPIGSTGSVINMTSTKRSLCDAAATTSTSAHAAATDVQNLVHMSDELILLVFSFLTPASILKTRQLSKAWAVVSTMDRIWQPFCVARWRMQPRLLRLTRYGVHSYLGLYRHLQLAGQKPHGVYTTPDKLSWGHSRRHGVESWLTLGHRSDCKTVRVAGRSFVQLRVVVQNLSPSVVLVNLTDINVHFKNGPVPATHFWDGVLVNDVAATTPPILDMKPRILAWNGHAVDPSTTPLASCPLSFLEFVVVGVYVACDDCDFEVDFLERYCSARTIDCCQPMGIRALSVWIPMMRRGDCIDLARCRCMLLPDQYHHFGLHIPLVDEAVIWNRYTQCSRGFMVLNAKDRLTAPHDLPARYLIVDGA</sequence>
<protein>
    <recommendedName>
        <fullName evidence="2">F-box domain-containing protein</fullName>
    </recommendedName>
</protein>
<accession>A0A3R6YVA4</accession>
<dbReference type="Gene3D" id="1.20.1280.50">
    <property type="match status" value="1"/>
</dbReference>
<reference evidence="3 4" key="1">
    <citation type="submission" date="2018-08" db="EMBL/GenBank/DDBJ databases">
        <title>Aphanomyces genome sequencing and annotation.</title>
        <authorList>
            <person name="Minardi D."/>
            <person name="Oidtmann B."/>
            <person name="Van Der Giezen M."/>
            <person name="Studholme D.J."/>
        </authorList>
    </citation>
    <scope>NUCLEOTIDE SEQUENCE [LARGE SCALE GENOMIC DNA]</scope>
    <source>
        <strain evidence="3 4">Si</strain>
    </source>
</reference>
<dbReference type="VEuPathDB" id="FungiDB:H257_13738"/>
<evidence type="ECO:0000313" key="3">
    <source>
        <dbReference type="EMBL" id="RHY57813.1"/>
    </source>
</evidence>
<feature type="domain" description="F-box" evidence="2">
    <location>
        <begin position="339"/>
        <end position="385"/>
    </location>
</feature>